<evidence type="ECO:0000256" key="3">
    <source>
        <dbReference type="ARBA" id="ARBA00022801"/>
    </source>
</evidence>
<dbReference type="PANTHER" id="PTHR42721">
    <property type="entry name" value="SUGAR HYDROLASE-RELATED"/>
    <property type="match status" value="1"/>
</dbReference>
<evidence type="ECO:0000313" key="7">
    <source>
        <dbReference type="EMBL" id="MBA8826350.1"/>
    </source>
</evidence>
<keyword evidence="8" id="KW-1185">Reference proteome</keyword>
<keyword evidence="2" id="KW-0732">Signal</keyword>
<keyword evidence="3 7" id="KW-0378">Hydrolase</keyword>
<comment type="caution">
    <text evidence="7">The sequence shown here is derived from an EMBL/GenBank/DDBJ whole genome shotgun (WGS) entry which is preliminary data.</text>
</comment>
<dbReference type="InterPro" id="IPR005084">
    <property type="entry name" value="CBM6"/>
</dbReference>
<dbReference type="SMART" id="SM00606">
    <property type="entry name" value="CBD_IV"/>
    <property type="match status" value="1"/>
</dbReference>
<proteinExistence type="inferred from homology"/>
<dbReference type="Proteomes" id="UP000569329">
    <property type="component" value="Unassembled WGS sequence"/>
</dbReference>
<dbReference type="Gene3D" id="2.60.40.10">
    <property type="entry name" value="Immunoglobulins"/>
    <property type="match status" value="1"/>
</dbReference>
<dbReference type="GO" id="GO:0030246">
    <property type="term" value="F:carbohydrate binding"/>
    <property type="evidence" value="ECO:0007669"/>
    <property type="project" value="InterPro"/>
</dbReference>
<dbReference type="SUPFAM" id="SSF49785">
    <property type="entry name" value="Galactose-binding domain-like"/>
    <property type="match status" value="1"/>
</dbReference>
<dbReference type="PROSITE" id="PS51175">
    <property type="entry name" value="CBM6"/>
    <property type="match status" value="1"/>
</dbReference>
<dbReference type="EMBL" id="JACGWZ010000005">
    <property type="protein sequence ID" value="MBA8826350.1"/>
    <property type="molecule type" value="Genomic_DNA"/>
</dbReference>
<dbReference type="Pfam" id="PF03422">
    <property type="entry name" value="CBM_6"/>
    <property type="match status" value="1"/>
</dbReference>
<dbReference type="RefSeq" id="WP_328796365.1">
    <property type="nucleotide sequence ID" value="NZ_JACGWZ010000005.1"/>
</dbReference>
<evidence type="ECO:0000259" key="6">
    <source>
        <dbReference type="PROSITE" id="PS51175"/>
    </source>
</evidence>
<evidence type="ECO:0000256" key="5">
    <source>
        <dbReference type="ARBA" id="ARBA00074219"/>
    </source>
</evidence>
<dbReference type="GO" id="GO:0008422">
    <property type="term" value="F:beta-glucosidase activity"/>
    <property type="evidence" value="ECO:0007669"/>
    <property type="project" value="UniProtKB-ARBA"/>
</dbReference>
<protein>
    <recommendedName>
        <fullName evidence="5">Exo-alpha-(1-&gt;6)-L-arabinopyranosidase</fullName>
    </recommendedName>
</protein>
<dbReference type="AlphaFoldDB" id="A0A839DZS6"/>
<dbReference type="InterPro" id="IPR008979">
    <property type="entry name" value="Galactose-bd-like_sf"/>
</dbReference>
<accession>A0A839DZS6</accession>
<dbReference type="SUPFAM" id="SSF52279">
    <property type="entry name" value="Beta-D-glucan exohydrolase, C-terminal domain"/>
    <property type="match status" value="2"/>
</dbReference>
<name>A0A839DZS6_9PSEU</name>
<dbReference type="FunFam" id="2.60.40.10:FF:000495">
    <property type="entry name" value="Periplasmic beta-glucosidase"/>
    <property type="match status" value="1"/>
</dbReference>
<dbReference type="InterPro" id="IPR036962">
    <property type="entry name" value="Glyco_hydro_3_N_sf"/>
</dbReference>
<dbReference type="InterPro" id="IPR036881">
    <property type="entry name" value="Glyco_hydro_3_C_sf"/>
</dbReference>
<dbReference type="Gene3D" id="3.40.50.1700">
    <property type="entry name" value="Glycoside hydrolase family 3 C-terminal domain"/>
    <property type="match status" value="1"/>
</dbReference>
<dbReference type="InterPro" id="IPR002772">
    <property type="entry name" value="Glyco_hydro_3_C"/>
</dbReference>
<keyword evidence="7" id="KW-0326">Glycosidase</keyword>
<dbReference type="Gene3D" id="2.60.120.260">
    <property type="entry name" value="Galactose-binding domain-like"/>
    <property type="match status" value="1"/>
</dbReference>
<dbReference type="GO" id="GO:0031222">
    <property type="term" value="P:arabinan catabolic process"/>
    <property type="evidence" value="ECO:0007669"/>
    <property type="project" value="TreeGrafter"/>
</dbReference>
<dbReference type="Pfam" id="PF00933">
    <property type="entry name" value="Glyco_hydro_3"/>
    <property type="match status" value="1"/>
</dbReference>
<comment type="similarity">
    <text evidence="1">Belongs to the glycosyl hydrolase 3 family.</text>
</comment>
<comment type="function">
    <text evidence="4">Catalyzes the hydrolysis of a non-reducing terminal alpha-L-arabinopyranosidic linkage in ginsenoside Rb2 (alpha-L-arabinopyranosyl-(1-&gt;6)-alpha-D-glucopyranosyl) to release alpha-D-glucopyranosyl (Rd). It is not able to hydrolyze alpha-L-arabinofuranosyl-(1-&gt;6)-alpha-D-glucopyranosyl (Rc).</text>
</comment>
<organism evidence="7 8">
    <name type="scientific">Halosaccharopolyspora lacisalsi</name>
    <dbReference type="NCBI Taxonomy" id="1000566"/>
    <lineage>
        <taxon>Bacteria</taxon>
        <taxon>Bacillati</taxon>
        <taxon>Actinomycetota</taxon>
        <taxon>Actinomycetes</taxon>
        <taxon>Pseudonocardiales</taxon>
        <taxon>Pseudonocardiaceae</taxon>
        <taxon>Halosaccharopolyspora</taxon>
    </lineage>
</organism>
<evidence type="ECO:0000256" key="2">
    <source>
        <dbReference type="ARBA" id="ARBA00022729"/>
    </source>
</evidence>
<dbReference type="Pfam" id="PF14310">
    <property type="entry name" value="Fn3-like"/>
    <property type="match status" value="1"/>
</dbReference>
<sequence>MAWTTDKTDGGAVVTATATVFPQALGLASTWNPELVERVGGAVGTEARGFHSENPALWSLQLWTPVVNLLRDPRWGRNEEGYSEDPHLTGAISTAYGRGIQGEDLDHLRAAPVVKHYVGYNNESHRTTTSTMLPPRVKHEYDDAAFKPALSADAVTGAMSSYNLVNGRPMTVHHDFDELLRSWATRTLFHVTDAGGPNNLTNSQHYHATQPEADAAILKAGLDSFTVDDTDSGETITAINTALAEGLLAESDVDEAVRHVLSVRFRLGEFDPNGGPYGRIGKEAVDSPDHRALARETATQAIVLLKNDHGTLPLERDRNRRVAVIGQLSDTLYTDWYSGALPYEVTPLRGITAKLGANATVTSSEGVDRIALKAPDGRHVTATPDAAPLAVTSATGDRTRFDVFGWGEDIVTLRAVSNGKVVSCGSDRALVNDAEQPNGWNVQQQFKLVAHGGGHVLEYAGNDARQEWFGDRTYVVVESDGRLTVAASSPDSATTFTREVVRSGSDEASEVAGAADVVVVVAGSMPLINGREADDRHSMSLAPSQQALLERVLRANSNTVLVLENSYPATITWAQDNVPAIVWTTHAGAETGNALADVLFGAANPAGRLTQTWYRSAEDLPSILEYDIIKARRTYQYFTGAPLYPFGHGLSYTGFDHTDMSLSKPVVTDHDEVRVSARVRNTGDRAGDEVVQLYTHQRQSRDPQPHRRLRAFRRVRLEPGETKSVTFTLHAADLAHWDVTRSRWVVEAATHDLLVGASSADIRQRRTLRVLGESIPPRDLSRETAAETFDDYSDITLTDRSKESGTAVTAGEGGGWIRFRDADLRAGTGGITALVAKDSAGSSRIGVRLGDPSGRELGALTVPDTGDEHSYVAVRSALAGAHGRRDVCLVFEGPASLATFRIER</sequence>
<dbReference type="InterPro" id="IPR006584">
    <property type="entry name" value="Cellulose-bd_IV"/>
</dbReference>
<dbReference type="InterPro" id="IPR026891">
    <property type="entry name" value="Fn3-like"/>
</dbReference>
<dbReference type="SUPFAM" id="SSF51445">
    <property type="entry name" value="(Trans)glycosidases"/>
    <property type="match status" value="1"/>
</dbReference>
<dbReference type="InterPro" id="IPR013783">
    <property type="entry name" value="Ig-like_fold"/>
</dbReference>
<dbReference type="PANTHER" id="PTHR42721:SF3">
    <property type="entry name" value="BETA-D-XYLOSIDASE 5-RELATED"/>
    <property type="match status" value="1"/>
</dbReference>
<dbReference type="CDD" id="cd04084">
    <property type="entry name" value="CBM6_xylanase-like"/>
    <property type="match status" value="1"/>
</dbReference>
<evidence type="ECO:0000313" key="8">
    <source>
        <dbReference type="Proteomes" id="UP000569329"/>
    </source>
</evidence>
<dbReference type="GO" id="GO:0009044">
    <property type="term" value="F:xylan 1,4-beta-xylosidase activity"/>
    <property type="evidence" value="ECO:0007669"/>
    <property type="project" value="InterPro"/>
</dbReference>
<evidence type="ECO:0000256" key="4">
    <source>
        <dbReference type="ARBA" id="ARBA00058905"/>
    </source>
</evidence>
<dbReference type="InterPro" id="IPR044993">
    <property type="entry name" value="BXL"/>
</dbReference>
<dbReference type="PRINTS" id="PR00133">
    <property type="entry name" value="GLHYDRLASE3"/>
</dbReference>
<gene>
    <name evidence="7" type="ORF">FHX42_003726</name>
</gene>
<dbReference type="InterPro" id="IPR017853">
    <property type="entry name" value="GH"/>
</dbReference>
<dbReference type="Pfam" id="PF01915">
    <property type="entry name" value="Glyco_hydro_3_C"/>
    <property type="match status" value="1"/>
</dbReference>
<reference evidence="7 8" key="1">
    <citation type="submission" date="2020-07" db="EMBL/GenBank/DDBJ databases">
        <title>Sequencing the genomes of 1000 actinobacteria strains.</title>
        <authorList>
            <person name="Klenk H.-P."/>
        </authorList>
    </citation>
    <scope>NUCLEOTIDE SEQUENCE [LARGE SCALE GENOMIC DNA]</scope>
    <source>
        <strain evidence="7 8">DSM 45975</strain>
    </source>
</reference>
<dbReference type="InterPro" id="IPR001764">
    <property type="entry name" value="Glyco_hydro_3_N"/>
</dbReference>
<dbReference type="GO" id="GO:0045493">
    <property type="term" value="P:xylan catabolic process"/>
    <property type="evidence" value="ECO:0007669"/>
    <property type="project" value="InterPro"/>
</dbReference>
<dbReference type="CDD" id="cd23343">
    <property type="entry name" value="beta-trefoil_FSCN_BglX-like"/>
    <property type="match status" value="1"/>
</dbReference>
<feature type="domain" description="CBM6" evidence="6">
    <location>
        <begin position="782"/>
        <end position="904"/>
    </location>
</feature>
<dbReference type="Gene3D" id="2.60.120.380">
    <property type="match status" value="1"/>
</dbReference>
<dbReference type="Gene3D" id="3.20.20.300">
    <property type="entry name" value="Glycoside hydrolase, family 3, N-terminal domain"/>
    <property type="match status" value="1"/>
</dbReference>
<dbReference type="SMART" id="SM01217">
    <property type="entry name" value="Fn3_like"/>
    <property type="match status" value="1"/>
</dbReference>
<dbReference type="GO" id="GO:0046556">
    <property type="term" value="F:alpha-L-arabinofuranosidase activity"/>
    <property type="evidence" value="ECO:0007669"/>
    <property type="project" value="TreeGrafter"/>
</dbReference>
<evidence type="ECO:0000256" key="1">
    <source>
        <dbReference type="ARBA" id="ARBA00005336"/>
    </source>
</evidence>